<protein>
    <submittedName>
        <fullName evidence="2">Uncharacterized protein</fullName>
    </submittedName>
</protein>
<dbReference type="Proteomes" id="UP000078343">
    <property type="component" value="Unassembled WGS sequence"/>
</dbReference>
<feature type="compositionally biased region" description="Low complexity" evidence="1">
    <location>
        <begin position="59"/>
        <end position="69"/>
    </location>
</feature>
<feature type="compositionally biased region" description="Low complexity" evidence="1">
    <location>
        <begin position="309"/>
        <end position="340"/>
    </location>
</feature>
<feature type="compositionally biased region" description="Polar residues" evidence="1">
    <location>
        <begin position="70"/>
        <end position="82"/>
    </location>
</feature>
<dbReference type="GeneID" id="30010280"/>
<dbReference type="RefSeq" id="XP_018692182.1">
    <property type="nucleotide sequence ID" value="XM_018837622.1"/>
</dbReference>
<dbReference type="OrthoDB" id="4159667at2759"/>
<dbReference type="STRING" id="1367422.A0A178ZIF8"/>
<feature type="compositionally biased region" description="Low complexity" evidence="1">
    <location>
        <begin position="1"/>
        <end position="18"/>
    </location>
</feature>
<evidence type="ECO:0000313" key="3">
    <source>
        <dbReference type="Proteomes" id="UP000078343"/>
    </source>
</evidence>
<feature type="region of interest" description="Disordered" evidence="1">
    <location>
        <begin position="1027"/>
        <end position="1052"/>
    </location>
</feature>
<feature type="compositionally biased region" description="Basic and acidic residues" evidence="1">
    <location>
        <begin position="289"/>
        <end position="298"/>
    </location>
</feature>
<feature type="compositionally biased region" description="Basic and acidic residues" evidence="1">
    <location>
        <begin position="215"/>
        <end position="227"/>
    </location>
</feature>
<feature type="compositionally biased region" description="Basic and acidic residues" evidence="1">
    <location>
        <begin position="247"/>
        <end position="256"/>
    </location>
</feature>
<sequence>MAPRRQPTTTPTRIMTRPSAGRRTPAVPPPTAASTALPATQAATGKAASSKAPRRKTTKSAPKPATTSAQSGRTPAKSTSKAKPQGTPAKKTPAQVKRTKAVPKASEKDDKDAEDSEDEEDEEPETLPDSNRTSAIAENSKTSQLPESDSEPSVSNTQPVTPTPGRKNAKAKKGKRKSLPFEELAYINTDSSEDEFIDISTKEAVPTSASKGKRRAVDEEASIKVEETDPQPADPPTNTSTRKRKIRPFDDQAYRFEEEDSEHDDGEELDDNVPGDLPPNWPRRIHLKVSRDQHEKQMRQLAGIRARESSTSSCSSSGSGSSSGSRLSSGPRLSTSPTRPAASQGPPRAVSPRSSGSPAKRQRTASPPVASPSQPRDRTPQISTVDPNDALVLAEQLFVDVEKSPRALGLDEIGVLFMILQEKLSRFCSDHFDFELTAEQENAWPMHLLATKYLSLMLMTQRIADGSGHGWKNFFTKREHRRHLVHGVIGEWFQQRIFKHTAFSIPDAKVRKLEDIDHKYLHYDAFVRNKKKAECLEELKIAEDYFPSQDFPHNYEHLDNLEIAARRMANNLLTVLEPLLPPPFFDPIKPRWRQSSRLREEGAEMRFQIWRKLVELIRMAGSLHLCIRFAGVNGLVVRIAPHVPKGTRLSREDAEENICVNAGSLNAEIDRPPNANDQLQVRMTCFGRVEAVVPTGLDVLELGHAQESARAAGKELTREEAEQQLFNLYPYDLQETDAAREAVADLPPIPGTEWSTAILKTSIQEARGKGHGRRPREDETSDQASPKSGAFVTVYSRVAPSNLYCEWVSSSDEQQLRPTADADPQSHRQTLAEVVAEARREKYISCSLEDAASAVWNTVSRREFLEWLVFSGSIAGVSALTAPWIRDTVESFNLAERSRDVGTSIQLHAARALSTAANWRSALQHASAYLSQLVAPTASTVTVTSVVTDWTTITLQASESSTGAGEPMEEVSPGSAAISSFPSSEEYLPEALRGLTDLSRRTISPNDQDYAMVASLFSEQMGFVVEGSTSGTQASPEPELTPAPRTSRSKVL</sequence>
<feature type="compositionally biased region" description="Basic residues" evidence="1">
    <location>
        <begin position="167"/>
        <end position="178"/>
    </location>
</feature>
<feature type="compositionally biased region" description="Acidic residues" evidence="1">
    <location>
        <begin position="112"/>
        <end position="126"/>
    </location>
</feature>
<organism evidence="2 3">
    <name type="scientific">Fonsecaea erecta</name>
    <dbReference type="NCBI Taxonomy" id="1367422"/>
    <lineage>
        <taxon>Eukaryota</taxon>
        <taxon>Fungi</taxon>
        <taxon>Dikarya</taxon>
        <taxon>Ascomycota</taxon>
        <taxon>Pezizomycotina</taxon>
        <taxon>Eurotiomycetes</taxon>
        <taxon>Chaetothyriomycetidae</taxon>
        <taxon>Chaetothyriales</taxon>
        <taxon>Herpotrichiellaceae</taxon>
        <taxon>Fonsecaea</taxon>
    </lineage>
</organism>
<evidence type="ECO:0000313" key="2">
    <source>
        <dbReference type="EMBL" id="OAP58815.1"/>
    </source>
</evidence>
<evidence type="ECO:0000256" key="1">
    <source>
        <dbReference type="SAM" id="MobiDB-lite"/>
    </source>
</evidence>
<gene>
    <name evidence="2" type="ORF">AYL99_06112</name>
</gene>
<proteinExistence type="predicted"/>
<dbReference type="AlphaFoldDB" id="A0A178ZIF8"/>
<name>A0A178ZIF8_9EURO</name>
<feature type="region of interest" description="Disordered" evidence="1">
    <location>
        <begin position="764"/>
        <end position="787"/>
    </location>
</feature>
<feature type="compositionally biased region" description="Polar residues" evidence="1">
    <location>
        <begin position="128"/>
        <end position="160"/>
    </location>
</feature>
<reference evidence="2 3" key="1">
    <citation type="submission" date="2016-04" db="EMBL/GenBank/DDBJ databases">
        <title>Draft genome of Fonsecaea erecta CBS 125763.</title>
        <authorList>
            <person name="Weiss V.A."/>
            <person name="Vicente V.A."/>
            <person name="Raittz R.T."/>
            <person name="Moreno L.F."/>
            <person name="De Souza E.M."/>
            <person name="Pedrosa F.O."/>
            <person name="Steffens M.B."/>
            <person name="Faoro H."/>
            <person name="Tadra-Sfeir M.Z."/>
            <person name="Najafzadeh M.J."/>
            <person name="Felipe M.S."/>
            <person name="Teixeira M."/>
            <person name="Sun J."/>
            <person name="Xi L."/>
            <person name="Gomes R."/>
            <person name="De Azevedo C.M."/>
            <person name="Salgado C.G."/>
            <person name="Da Silva M.B."/>
            <person name="Nascimento M.F."/>
            <person name="Queiroz-Telles F."/>
            <person name="Attili D.S."/>
            <person name="Gorbushina A."/>
        </authorList>
    </citation>
    <scope>NUCLEOTIDE SEQUENCE [LARGE SCALE GENOMIC DNA]</scope>
    <source>
        <strain evidence="2 3">CBS 125763</strain>
    </source>
</reference>
<accession>A0A178ZIF8</accession>
<feature type="compositionally biased region" description="Low complexity" evidence="1">
    <location>
        <begin position="32"/>
        <end position="44"/>
    </location>
</feature>
<feature type="compositionally biased region" description="Acidic residues" evidence="1">
    <location>
        <begin position="257"/>
        <end position="273"/>
    </location>
</feature>
<comment type="caution">
    <text evidence="2">The sequence shown here is derived from an EMBL/GenBank/DDBJ whole genome shotgun (WGS) entry which is preliminary data.</text>
</comment>
<feature type="region of interest" description="Disordered" evidence="1">
    <location>
        <begin position="958"/>
        <end position="981"/>
    </location>
</feature>
<feature type="region of interest" description="Disordered" evidence="1">
    <location>
        <begin position="1"/>
        <end position="384"/>
    </location>
</feature>
<keyword evidence="3" id="KW-1185">Reference proteome</keyword>
<dbReference type="EMBL" id="LVYI01000005">
    <property type="protein sequence ID" value="OAP58815.1"/>
    <property type="molecule type" value="Genomic_DNA"/>
</dbReference>